<feature type="transmembrane region" description="Helical" evidence="1">
    <location>
        <begin position="108"/>
        <end position="130"/>
    </location>
</feature>
<evidence type="ECO:0008006" key="5">
    <source>
        <dbReference type="Google" id="ProtNLM"/>
    </source>
</evidence>
<name>F6B4H9_DESCC</name>
<gene>
    <name evidence="3" type="ordered locus">Desca_0097</name>
</gene>
<reference evidence="3" key="1">
    <citation type="submission" date="2011-05" db="EMBL/GenBank/DDBJ databases">
        <title>Complete sequence of Desulfotomaculum carboxydivorans CO-1-SRB.</title>
        <authorList>
            <consortium name="US DOE Joint Genome Institute"/>
            <person name="Lucas S."/>
            <person name="Han J."/>
            <person name="Lapidus A."/>
            <person name="Cheng J.-F."/>
            <person name="Goodwin L."/>
            <person name="Pitluck S."/>
            <person name="Peters L."/>
            <person name="Mikhailova N."/>
            <person name="Lu M."/>
            <person name="Han C."/>
            <person name="Tapia R."/>
            <person name="Land M."/>
            <person name="Hauser L."/>
            <person name="Kyrpides N."/>
            <person name="Ivanova N."/>
            <person name="Pagani I."/>
            <person name="Stams A."/>
            <person name="Plugge C."/>
            <person name="Muyzer G."/>
            <person name="Kuever J."/>
            <person name="Parshina S."/>
            <person name="Ivanova A."/>
            <person name="Nazina T."/>
            <person name="Woyke T."/>
        </authorList>
    </citation>
    <scope>NUCLEOTIDE SEQUENCE [LARGE SCALE GENOMIC DNA]</scope>
    <source>
        <strain evidence="3">CO-1-SRB</strain>
    </source>
</reference>
<keyword evidence="1" id="KW-1133">Transmembrane helix</keyword>
<evidence type="ECO:0000256" key="1">
    <source>
        <dbReference type="SAM" id="Phobius"/>
    </source>
</evidence>
<organism evidence="3 4">
    <name type="scientific">Desulfotomaculum nigrificans (strain DSM 14880 / VKM B-2319 / CO-1-SRB)</name>
    <name type="common">Desulfotomaculum carboxydivorans</name>
    <dbReference type="NCBI Taxonomy" id="868595"/>
    <lineage>
        <taxon>Bacteria</taxon>
        <taxon>Bacillati</taxon>
        <taxon>Bacillota</taxon>
        <taxon>Clostridia</taxon>
        <taxon>Eubacteriales</taxon>
        <taxon>Desulfotomaculaceae</taxon>
        <taxon>Desulfotomaculum</taxon>
    </lineage>
</organism>
<dbReference type="EMBL" id="CP002736">
    <property type="protein sequence ID" value="AEF93002.1"/>
    <property type="molecule type" value="Genomic_DNA"/>
</dbReference>
<dbReference type="KEGG" id="dca:Desca_0097"/>
<feature type="signal peptide" evidence="2">
    <location>
        <begin position="1"/>
        <end position="20"/>
    </location>
</feature>
<evidence type="ECO:0000313" key="3">
    <source>
        <dbReference type="EMBL" id="AEF93002.1"/>
    </source>
</evidence>
<accession>F6B4H9</accession>
<dbReference type="AlphaFoldDB" id="F6B4H9"/>
<dbReference type="Proteomes" id="UP000009226">
    <property type="component" value="Chromosome"/>
</dbReference>
<evidence type="ECO:0000313" key="4">
    <source>
        <dbReference type="Proteomes" id="UP000009226"/>
    </source>
</evidence>
<dbReference type="HOGENOM" id="CLU_150612_0_0_9"/>
<keyword evidence="2" id="KW-0732">Signal</keyword>
<keyword evidence="1" id="KW-0812">Transmembrane</keyword>
<dbReference type="eggNOG" id="ENOG5033B2Y">
    <property type="taxonomic scope" value="Bacteria"/>
</dbReference>
<dbReference type="GO" id="GO:0080120">
    <property type="term" value="P:CAAX-box protein maturation"/>
    <property type="evidence" value="ECO:0007669"/>
    <property type="project" value="UniProtKB-ARBA"/>
</dbReference>
<feature type="transmembrane region" description="Helical" evidence="1">
    <location>
        <begin position="47"/>
        <end position="71"/>
    </location>
</feature>
<keyword evidence="1" id="KW-0472">Membrane</keyword>
<proteinExistence type="predicted"/>
<dbReference type="RefSeq" id="WP_013809420.1">
    <property type="nucleotide sequence ID" value="NC_015565.1"/>
</dbReference>
<sequence precursor="true">MQKWTLSLLAALLASGAAWVANGTVVPKTGSRGIAYLTPLLEETAKTLAAVALGAALLWTHVVFGLMEALLELRRRGVRGLPAGWSALAAHSLFGLITAWIYGRSGVLAALAAAYLAHAAWNMAVVAYAARKAN</sequence>
<keyword evidence="4" id="KW-1185">Reference proteome</keyword>
<feature type="transmembrane region" description="Helical" evidence="1">
    <location>
        <begin position="83"/>
        <end position="102"/>
    </location>
</feature>
<dbReference type="GO" id="GO:0004175">
    <property type="term" value="F:endopeptidase activity"/>
    <property type="evidence" value="ECO:0007669"/>
    <property type="project" value="UniProtKB-ARBA"/>
</dbReference>
<dbReference type="STRING" id="868595.Desca_0097"/>
<feature type="chain" id="PRO_5039550041" description="Abortive infection protein" evidence="2">
    <location>
        <begin position="21"/>
        <end position="134"/>
    </location>
</feature>
<evidence type="ECO:0000256" key="2">
    <source>
        <dbReference type="SAM" id="SignalP"/>
    </source>
</evidence>
<protein>
    <recommendedName>
        <fullName evidence="5">Abortive infection protein</fullName>
    </recommendedName>
</protein>